<evidence type="ECO:0000313" key="3">
    <source>
        <dbReference type="Proteomes" id="UP001054252"/>
    </source>
</evidence>
<evidence type="ECO:0000313" key="2">
    <source>
        <dbReference type="EMBL" id="GKV30187.1"/>
    </source>
</evidence>
<comment type="caution">
    <text evidence="2">The sequence shown here is derived from an EMBL/GenBank/DDBJ whole genome shotgun (WGS) entry which is preliminary data.</text>
</comment>
<gene>
    <name evidence="2" type="ORF">SLEP1_g39031</name>
</gene>
<accession>A0AAV5KZD5</accession>
<keyword evidence="1" id="KW-0472">Membrane</keyword>
<keyword evidence="1" id="KW-1133">Transmembrane helix</keyword>
<organism evidence="2 3">
    <name type="scientific">Rubroshorea leprosula</name>
    <dbReference type="NCBI Taxonomy" id="152421"/>
    <lineage>
        <taxon>Eukaryota</taxon>
        <taxon>Viridiplantae</taxon>
        <taxon>Streptophyta</taxon>
        <taxon>Embryophyta</taxon>
        <taxon>Tracheophyta</taxon>
        <taxon>Spermatophyta</taxon>
        <taxon>Magnoliopsida</taxon>
        <taxon>eudicotyledons</taxon>
        <taxon>Gunneridae</taxon>
        <taxon>Pentapetalae</taxon>
        <taxon>rosids</taxon>
        <taxon>malvids</taxon>
        <taxon>Malvales</taxon>
        <taxon>Dipterocarpaceae</taxon>
        <taxon>Rubroshorea</taxon>
    </lineage>
</organism>
<feature type="transmembrane region" description="Helical" evidence="1">
    <location>
        <begin position="15"/>
        <end position="33"/>
    </location>
</feature>
<reference evidence="2 3" key="1">
    <citation type="journal article" date="2021" name="Commun. Biol.">
        <title>The genome of Shorea leprosula (Dipterocarpaceae) highlights the ecological relevance of drought in aseasonal tropical rainforests.</title>
        <authorList>
            <person name="Ng K.K.S."/>
            <person name="Kobayashi M.J."/>
            <person name="Fawcett J.A."/>
            <person name="Hatakeyama M."/>
            <person name="Paape T."/>
            <person name="Ng C.H."/>
            <person name="Ang C.C."/>
            <person name="Tnah L.H."/>
            <person name="Lee C.T."/>
            <person name="Nishiyama T."/>
            <person name="Sese J."/>
            <person name="O'Brien M.J."/>
            <person name="Copetti D."/>
            <person name="Mohd Noor M.I."/>
            <person name="Ong R.C."/>
            <person name="Putra M."/>
            <person name="Sireger I.Z."/>
            <person name="Indrioko S."/>
            <person name="Kosugi Y."/>
            <person name="Izuno A."/>
            <person name="Isagi Y."/>
            <person name="Lee S.L."/>
            <person name="Shimizu K.K."/>
        </authorList>
    </citation>
    <scope>NUCLEOTIDE SEQUENCE [LARGE SCALE GENOMIC DNA]</scope>
    <source>
        <strain evidence="2">214</strain>
    </source>
</reference>
<name>A0AAV5KZD5_9ROSI</name>
<protein>
    <submittedName>
        <fullName evidence="2">Uncharacterized protein</fullName>
    </submittedName>
</protein>
<proteinExistence type="predicted"/>
<keyword evidence="3" id="KW-1185">Reference proteome</keyword>
<dbReference type="EMBL" id="BPVZ01000086">
    <property type="protein sequence ID" value="GKV30187.1"/>
    <property type="molecule type" value="Genomic_DNA"/>
</dbReference>
<dbReference type="AlphaFoldDB" id="A0AAV5KZD5"/>
<keyword evidence="1" id="KW-0812">Transmembrane</keyword>
<dbReference type="Proteomes" id="UP001054252">
    <property type="component" value="Unassembled WGS sequence"/>
</dbReference>
<evidence type="ECO:0000256" key="1">
    <source>
        <dbReference type="SAM" id="Phobius"/>
    </source>
</evidence>
<sequence length="38" mass="4836">MWFRGNKRNKMGQKYKDIIFFFFIFPILLYIKIHKKPK</sequence>